<feature type="chain" id="PRO_5046593433" evidence="1">
    <location>
        <begin position="34"/>
        <end position="301"/>
    </location>
</feature>
<sequence length="301" mass="30851">MSSRGNSMFSKTLLACGLGGIALTCALPTPASALDSNYKGETTVACGQVITKSIKLANDLHNCTGNGLEVGAANITIDLNGHTIDGSGILRSFSGIDNSQAGSRNTGYSGVTIKNGTVTDFGSGVTLADGANRNVVQNILAVVNGTGISVRNVDRPHINYSAATGAGVGIRLESVTNARVERNAALYNVNGILLTGASRGTVLYRNSVVNNARDGILVDSTVTGTHIDNNDANGNGALTRQDGIEVDATDRATVIRNNRARNNGDYGIRAAVGVTDGGGNHASGNDAHGPNDQCLNIRCTP</sequence>
<dbReference type="Pfam" id="PF13229">
    <property type="entry name" value="Beta_helix"/>
    <property type="match status" value="1"/>
</dbReference>
<evidence type="ECO:0000313" key="4">
    <source>
        <dbReference type="Proteomes" id="UP001552427"/>
    </source>
</evidence>
<dbReference type="RefSeq" id="WP_364455200.1">
    <property type="nucleotide sequence ID" value="NZ_JBFARM010000008.1"/>
</dbReference>
<dbReference type="InterPro" id="IPR022441">
    <property type="entry name" value="Para_beta_helix_rpt-2"/>
</dbReference>
<evidence type="ECO:0000313" key="3">
    <source>
        <dbReference type="EMBL" id="MEV4289281.1"/>
    </source>
</evidence>
<protein>
    <submittedName>
        <fullName evidence="3">Right-handed parallel beta-helix repeat-containing protein</fullName>
    </submittedName>
</protein>
<comment type="caution">
    <text evidence="3">The sequence shown here is derived from an EMBL/GenBank/DDBJ whole genome shotgun (WGS) entry which is preliminary data.</text>
</comment>
<dbReference type="SMART" id="SM00710">
    <property type="entry name" value="PbH1"/>
    <property type="match status" value="8"/>
</dbReference>
<dbReference type="InterPro" id="IPR039448">
    <property type="entry name" value="Beta_helix"/>
</dbReference>
<dbReference type="NCBIfam" id="TIGR03804">
    <property type="entry name" value="para_beta_helix"/>
    <property type="match status" value="2"/>
</dbReference>
<name>A0ABV3H9U0_9ACTN</name>
<evidence type="ECO:0000256" key="1">
    <source>
        <dbReference type="SAM" id="SignalP"/>
    </source>
</evidence>
<dbReference type="EMBL" id="JBFARM010000008">
    <property type="protein sequence ID" value="MEV4289281.1"/>
    <property type="molecule type" value="Genomic_DNA"/>
</dbReference>
<dbReference type="InterPro" id="IPR006626">
    <property type="entry name" value="PbH1"/>
</dbReference>
<accession>A0ABV3H9U0</accession>
<keyword evidence="4" id="KW-1185">Reference proteome</keyword>
<dbReference type="Gene3D" id="2.160.20.10">
    <property type="entry name" value="Single-stranded right-handed beta-helix, Pectin lyase-like"/>
    <property type="match status" value="1"/>
</dbReference>
<organism evidence="3 4">
    <name type="scientific">Nonomuraea bangladeshensis</name>
    <dbReference type="NCBI Taxonomy" id="404385"/>
    <lineage>
        <taxon>Bacteria</taxon>
        <taxon>Bacillati</taxon>
        <taxon>Actinomycetota</taxon>
        <taxon>Actinomycetes</taxon>
        <taxon>Streptosporangiales</taxon>
        <taxon>Streptosporangiaceae</taxon>
        <taxon>Nonomuraea</taxon>
    </lineage>
</organism>
<proteinExistence type="predicted"/>
<dbReference type="Proteomes" id="UP001552427">
    <property type="component" value="Unassembled WGS sequence"/>
</dbReference>
<gene>
    <name evidence="3" type="ORF">AB0K40_27550</name>
</gene>
<dbReference type="InterPro" id="IPR012334">
    <property type="entry name" value="Pectin_lyas_fold"/>
</dbReference>
<evidence type="ECO:0000259" key="2">
    <source>
        <dbReference type="Pfam" id="PF13229"/>
    </source>
</evidence>
<keyword evidence="1" id="KW-0732">Signal</keyword>
<dbReference type="SUPFAM" id="SSF51126">
    <property type="entry name" value="Pectin lyase-like"/>
    <property type="match status" value="1"/>
</dbReference>
<dbReference type="InterPro" id="IPR011050">
    <property type="entry name" value="Pectin_lyase_fold/virulence"/>
</dbReference>
<feature type="domain" description="Right handed beta helix" evidence="2">
    <location>
        <begin position="137"/>
        <end position="285"/>
    </location>
</feature>
<reference evidence="3 4" key="1">
    <citation type="submission" date="2024-06" db="EMBL/GenBank/DDBJ databases">
        <title>The Natural Products Discovery Center: Release of the First 8490 Sequenced Strains for Exploring Actinobacteria Biosynthetic Diversity.</title>
        <authorList>
            <person name="Kalkreuter E."/>
            <person name="Kautsar S.A."/>
            <person name="Yang D."/>
            <person name="Bader C.D."/>
            <person name="Teijaro C.N."/>
            <person name="Fluegel L."/>
            <person name="Davis C.M."/>
            <person name="Simpson J.R."/>
            <person name="Lauterbach L."/>
            <person name="Steele A.D."/>
            <person name="Gui C."/>
            <person name="Meng S."/>
            <person name="Li G."/>
            <person name="Viehrig K."/>
            <person name="Ye F."/>
            <person name="Su P."/>
            <person name="Kiefer A.F."/>
            <person name="Nichols A."/>
            <person name="Cepeda A.J."/>
            <person name="Yan W."/>
            <person name="Fan B."/>
            <person name="Jiang Y."/>
            <person name="Adhikari A."/>
            <person name="Zheng C.-J."/>
            <person name="Schuster L."/>
            <person name="Cowan T.M."/>
            <person name="Smanski M.J."/>
            <person name="Chevrette M.G."/>
            <person name="De Carvalho L.P.S."/>
            <person name="Shen B."/>
        </authorList>
    </citation>
    <scope>NUCLEOTIDE SEQUENCE [LARGE SCALE GENOMIC DNA]</scope>
    <source>
        <strain evidence="3 4">NPDC049574</strain>
    </source>
</reference>
<feature type="signal peptide" evidence="1">
    <location>
        <begin position="1"/>
        <end position="33"/>
    </location>
</feature>